<dbReference type="Proteomes" id="UP000290057">
    <property type="component" value="Chromosome"/>
</dbReference>
<dbReference type="EMBL" id="AP019389">
    <property type="protein sequence ID" value="BBI20478.1"/>
    <property type="molecule type" value="Genomic_DNA"/>
</dbReference>
<reference evidence="1 2" key="1">
    <citation type="submission" date="2019-01" db="EMBL/GenBank/DDBJ databases">
        <title>Complete genome sequence of Erythrobacter flavus KJ5.</title>
        <authorList>
            <person name="Kanesaki Y."/>
            <person name="Brotosudarmo T."/>
            <person name="Moriuchi R."/>
            <person name="Awai K."/>
        </authorList>
    </citation>
    <scope>NUCLEOTIDE SEQUENCE [LARGE SCALE GENOMIC DNA]</scope>
    <source>
        <strain evidence="1 2">KJ5</strain>
    </source>
</reference>
<keyword evidence="2" id="KW-1185">Reference proteome</keyword>
<sequence>MRPIARPARISQIAHANLLVPPEPAQQVTFAKGFGPRSLLTVDTEEEFDWNAPFRADGYGLDHVRAISGFQKFCEGLQVTPVYLVDWPIANDPLARDIIGDAVRAGKAEIGVQLHPWVNPPFSEEVSTHNSYAGNLPPDLEEAKYRKLRDKIEESFGTLPRIYRAGRYGLGPQTTRLLSETGVAIDSSVRANFDYSAFHGPDYSRHPLTPYWTDAGRKLIELPLTTVFWGLLRRQAPALFPLATKYPLLGSALARLGLLERISLTPEGVTAEEALRAVDIAIDDGLPVLVLSFHSPSLQKRHTPYVRDEKDLDALYDWFRAVYGYLHQCGVRPTTVAEIMRAVDA</sequence>
<gene>
    <name evidence="1" type="ORF">EKJ_13250</name>
</gene>
<dbReference type="Gene3D" id="3.20.20.370">
    <property type="entry name" value="Glycoside hydrolase/deacetylase"/>
    <property type="match status" value="1"/>
</dbReference>
<dbReference type="SUPFAM" id="SSF88713">
    <property type="entry name" value="Glycoside hydrolase/deacetylase"/>
    <property type="match status" value="1"/>
</dbReference>
<dbReference type="GO" id="GO:0005975">
    <property type="term" value="P:carbohydrate metabolic process"/>
    <property type="evidence" value="ECO:0007669"/>
    <property type="project" value="InterPro"/>
</dbReference>
<evidence type="ECO:0000313" key="1">
    <source>
        <dbReference type="EMBL" id="BBI20478.1"/>
    </source>
</evidence>
<dbReference type="CDD" id="cd10935">
    <property type="entry name" value="CE4_WalW"/>
    <property type="match status" value="1"/>
</dbReference>
<evidence type="ECO:0008006" key="3">
    <source>
        <dbReference type="Google" id="ProtNLM"/>
    </source>
</evidence>
<accession>A0A3T1CHX1</accession>
<name>A0A3T1CHX1_9SPHN</name>
<dbReference type="InterPro" id="IPR011330">
    <property type="entry name" value="Glyco_hydro/deAcase_b/a-brl"/>
</dbReference>
<organism evidence="1 2">
    <name type="scientific">Qipengyuania flava</name>
    <dbReference type="NCBI Taxonomy" id="192812"/>
    <lineage>
        <taxon>Bacteria</taxon>
        <taxon>Pseudomonadati</taxon>
        <taxon>Pseudomonadota</taxon>
        <taxon>Alphaproteobacteria</taxon>
        <taxon>Sphingomonadales</taxon>
        <taxon>Erythrobacteraceae</taxon>
        <taxon>Qipengyuania</taxon>
    </lineage>
</organism>
<protein>
    <recommendedName>
        <fullName evidence="3">WalW protein</fullName>
    </recommendedName>
</protein>
<proteinExistence type="predicted"/>
<dbReference type="AlphaFoldDB" id="A0A3T1CHX1"/>
<evidence type="ECO:0000313" key="2">
    <source>
        <dbReference type="Proteomes" id="UP000290057"/>
    </source>
</evidence>